<dbReference type="AlphaFoldDB" id="A0A3C1K952"/>
<sequence length="443" mass="45442">MKWPRARWSCSPTARQIRRVPPARSRSTSISSSEPPAAACRSRLRRSSPVPRRDEPTALTRGQAEERLAAAVYGNPSCNQPSRHRVTGGPIPTLKGEKEMSLFVRKRSAGLVVVATASILVTALAGCSSSSTPSSTGSSGSIKIALVLKPLDNTYFGAMAQGAQAEATKDGVSLTVVAADNVTDDSGQAAKLNALATEGYDCYIVNPTSQTNLLTGLAPISAAGTPIVNLDLPIDTSAAKSAGVNITTYVGTNNETAGQAGGKAMMNLLSKGDGVALIGGLVGDPGSNARLKGFTDAVNGTLTITQTVAADFDKAKAKSAAATILLANPNIKGFFTPSGDMALGIQQAVEEAGKKGQVAVIGIDGTQDQLKDIVAGGEPAAIEQFPYLMGAQSVQACIAAHSGKTIPTSVETPVLTVTKDNAQAALDAFPAPPSDFVVPNPFQ</sequence>
<comment type="similarity">
    <text evidence="2">Belongs to the bacterial solute-binding protein 2 family.</text>
</comment>
<comment type="caution">
    <text evidence="6">The sequence shown here is derived from an EMBL/GenBank/DDBJ whole genome shotgun (WGS) entry which is preliminary data.</text>
</comment>
<evidence type="ECO:0000259" key="5">
    <source>
        <dbReference type="Pfam" id="PF13407"/>
    </source>
</evidence>
<dbReference type="InterPro" id="IPR025997">
    <property type="entry name" value="SBP_2_dom"/>
</dbReference>
<protein>
    <submittedName>
        <fullName evidence="6">Sugar ABC transporter substrate-binding protein</fullName>
    </submittedName>
</protein>
<accession>A0A3C1K952</accession>
<dbReference type="GO" id="GO:0030246">
    <property type="term" value="F:carbohydrate binding"/>
    <property type="evidence" value="ECO:0007669"/>
    <property type="project" value="UniProtKB-ARBA"/>
</dbReference>
<keyword evidence="3" id="KW-0732">Signal</keyword>
<dbReference type="PANTHER" id="PTHR46847">
    <property type="entry name" value="D-ALLOSE-BINDING PERIPLASMIC PROTEIN-RELATED"/>
    <property type="match status" value="1"/>
</dbReference>
<name>A0A3C1K952_9MICO</name>
<dbReference type="EMBL" id="DMNG01000018">
    <property type="protein sequence ID" value="HAN23201.1"/>
    <property type="molecule type" value="Genomic_DNA"/>
</dbReference>
<evidence type="ECO:0000256" key="2">
    <source>
        <dbReference type="ARBA" id="ARBA00007639"/>
    </source>
</evidence>
<evidence type="ECO:0000313" key="7">
    <source>
        <dbReference type="Proteomes" id="UP000257479"/>
    </source>
</evidence>
<feature type="region of interest" description="Disordered" evidence="4">
    <location>
        <begin position="1"/>
        <end position="63"/>
    </location>
</feature>
<dbReference type="Gene3D" id="3.40.50.2300">
    <property type="match status" value="2"/>
</dbReference>
<dbReference type="GO" id="GO:0030313">
    <property type="term" value="C:cell envelope"/>
    <property type="evidence" value="ECO:0007669"/>
    <property type="project" value="UniProtKB-SubCell"/>
</dbReference>
<feature type="region of interest" description="Disordered" evidence="4">
    <location>
        <begin position="74"/>
        <end position="93"/>
    </location>
</feature>
<proteinExistence type="inferred from homology"/>
<reference evidence="6 7" key="1">
    <citation type="journal article" date="2018" name="Nat. Biotechnol.">
        <title>A standardized bacterial taxonomy based on genome phylogeny substantially revises the tree of life.</title>
        <authorList>
            <person name="Parks D.H."/>
            <person name="Chuvochina M."/>
            <person name="Waite D.W."/>
            <person name="Rinke C."/>
            <person name="Skarshewski A."/>
            <person name="Chaumeil P.A."/>
            <person name="Hugenholtz P."/>
        </authorList>
    </citation>
    <scope>NUCLEOTIDE SEQUENCE [LARGE SCALE GENOMIC DNA]</scope>
    <source>
        <strain evidence="6">UBA9152</strain>
    </source>
</reference>
<evidence type="ECO:0000256" key="1">
    <source>
        <dbReference type="ARBA" id="ARBA00004196"/>
    </source>
</evidence>
<evidence type="ECO:0000256" key="4">
    <source>
        <dbReference type="SAM" id="MobiDB-lite"/>
    </source>
</evidence>
<comment type="subcellular location">
    <subcellularLocation>
        <location evidence="1">Cell envelope</location>
    </subcellularLocation>
</comment>
<feature type="compositionally biased region" description="Low complexity" evidence="4">
    <location>
        <begin position="22"/>
        <end position="41"/>
    </location>
</feature>
<organism evidence="6 7">
    <name type="scientific">Microbacterium ginsengisoli</name>
    <dbReference type="NCBI Taxonomy" id="400772"/>
    <lineage>
        <taxon>Bacteria</taxon>
        <taxon>Bacillati</taxon>
        <taxon>Actinomycetota</taxon>
        <taxon>Actinomycetes</taxon>
        <taxon>Micrococcales</taxon>
        <taxon>Microbacteriaceae</taxon>
        <taxon>Microbacterium</taxon>
    </lineage>
</organism>
<dbReference type="OrthoDB" id="9813037at2"/>
<evidence type="ECO:0000256" key="3">
    <source>
        <dbReference type="ARBA" id="ARBA00022729"/>
    </source>
</evidence>
<dbReference type="Proteomes" id="UP000257479">
    <property type="component" value="Unassembled WGS sequence"/>
</dbReference>
<dbReference type="SUPFAM" id="SSF53822">
    <property type="entry name" value="Periplasmic binding protein-like I"/>
    <property type="match status" value="1"/>
</dbReference>
<dbReference type="PANTHER" id="PTHR46847:SF1">
    <property type="entry name" value="D-ALLOSE-BINDING PERIPLASMIC PROTEIN-RELATED"/>
    <property type="match status" value="1"/>
</dbReference>
<feature type="domain" description="Periplasmic binding protein" evidence="5">
    <location>
        <begin position="144"/>
        <end position="404"/>
    </location>
</feature>
<dbReference type="Pfam" id="PF13407">
    <property type="entry name" value="Peripla_BP_4"/>
    <property type="match status" value="1"/>
</dbReference>
<dbReference type="InterPro" id="IPR028082">
    <property type="entry name" value="Peripla_BP_I"/>
</dbReference>
<evidence type="ECO:0000313" key="6">
    <source>
        <dbReference type="EMBL" id="HAN23201.1"/>
    </source>
</evidence>
<gene>
    <name evidence="6" type="ORF">DCP95_01340</name>
</gene>